<name>A0AAX6MTE0_9PEZI</name>
<evidence type="ECO:0000259" key="2">
    <source>
        <dbReference type="Pfam" id="PF25534"/>
    </source>
</evidence>
<dbReference type="PANTHER" id="PTHR36223">
    <property type="entry name" value="BETA-LACTAMASE-TYPE TRANSPEPTIDASE FOLD DOMAIN CONTAINING PROTEIN"/>
    <property type="match status" value="1"/>
</dbReference>
<feature type="domain" description="DUF7918" evidence="2">
    <location>
        <begin position="9"/>
        <end position="64"/>
    </location>
</feature>
<dbReference type="EMBL" id="JBANMG010000003">
    <property type="protein sequence ID" value="KAK6955908.1"/>
    <property type="molecule type" value="Genomic_DNA"/>
</dbReference>
<evidence type="ECO:0000256" key="1">
    <source>
        <dbReference type="SAM" id="MobiDB-lite"/>
    </source>
</evidence>
<reference evidence="3 4" key="1">
    <citation type="journal article" date="2024" name="Front Chem Biol">
        <title>Unveiling the potential of Daldinia eschscholtzii MFLUCC 19-0629 through bioactivity and bioinformatics studies for enhanced sustainable agriculture production.</title>
        <authorList>
            <person name="Brooks S."/>
            <person name="Weaver J.A."/>
            <person name="Klomchit A."/>
            <person name="Alharthi S.A."/>
            <person name="Onlamun T."/>
            <person name="Nurani R."/>
            <person name="Vong T.K."/>
            <person name="Alberti F."/>
            <person name="Greco C."/>
        </authorList>
    </citation>
    <scope>NUCLEOTIDE SEQUENCE [LARGE SCALE GENOMIC DNA]</scope>
    <source>
        <strain evidence="3">MFLUCC 19-0629</strain>
    </source>
</reference>
<protein>
    <recommendedName>
        <fullName evidence="2">DUF7918 domain-containing protein</fullName>
    </recommendedName>
</protein>
<feature type="region of interest" description="Disordered" evidence="1">
    <location>
        <begin position="139"/>
        <end position="167"/>
    </location>
</feature>
<dbReference type="InterPro" id="IPR057678">
    <property type="entry name" value="DUF7918"/>
</dbReference>
<proteinExistence type="predicted"/>
<evidence type="ECO:0000313" key="3">
    <source>
        <dbReference type="EMBL" id="KAK6955908.1"/>
    </source>
</evidence>
<dbReference type="Proteomes" id="UP001369815">
    <property type="component" value="Unassembled WGS sequence"/>
</dbReference>
<accession>A0AAX6MTE0</accession>
<organism evidence="3 4">
    <name type="scientific">Daldinia eschscholtzii</name>
    <dbReference type="NCBI Taxonomy" id="292717"/>
    <lineage>
        <taxon>Eukaryota</taxon>
        <taxon>Fungi</taxon>
        <taxon>Dikarya</taxon>
        <taxon>Ascomycota</taxon>
        <taxon>Pezizomycotina</taxon>
        <taxon>Sordariomycetes</taxon>
        <taxon>Xylariomycetidae</taxon>
        <taxon>Xylariales</taxon>
        <taxon>Hypoxylaceae</taxon>
        <taxon>Daldinia</taxon>
    </lineage>
</organism>
<evidence type="ECO:0000313" key="4">
    <source>
        <dbReference type="Proteomes" id="UP001369815"/>
    </source>
</evidence>
<dbReference type="Pfam" id="PF25534">
    <property type="entry name" value="DUF7918"/>
    <property type="match status" value="2"/>
</dbReference>
<dbReference type="PANTHER" id="PTHR36223:SF1">
    <property type="entry name" value="TRANSCRIPTION ELONGATION FACTOR EAF N-TERMINAL DOMAIN-CONTAINING PROTEIN"/>
    <property type="match status" value="1"/>
</dbReference>
<feature type="compositionally biased region" description="Basic and acidic residues" evidence="1">
    <location>
        <begin position="155"/>
        <end position="167"/>
    </location>
</feature>
<gene>
    <name evidence="3" type="ORF">Daesc_003555</name>
</gene>
<dbReference type="AlphaFoldDB" id="A0AAX6MTE0"/>
<keyword evidence="4" id="KW-1185">Reference proteome</keyword>
<feature type="domain" description="DUF7918" evidence="2">
    <location>
        <begin position="65"/>
        <end position="123"/>
    </location>
</feature>
<comment type="caution">
    <text evidence="3">The sequence shown here is derived from an EMBL/GenBank/DDBJ whole genome shotgun (WGS) entry which is preliminary data.</text>
</comment>
<sequence>MAVLEDVPGVKVTVCINGTDCLEYDEPDIPEQQPNCPTSSKYIESHDDTEFTIRVIIDKDYNWVENSTKERLDKDLELAKTLGSIEVEVRRIITTGGYLADTHTHNPPSSSFELAEKALKGYLLVQQFNALLMRAPNLSPAKMDPLPPSNSSTDQEGKKELVKEESKSIKREMDEVIDLTKSEISTRPTKIRQRLSEIIDLTDD</sequence>